<evidence type="ECO:0000256" key="2">
    <source>
        <dbReference type="ARBA" id="ARBA00022801"/>
    </source>
</evidence>
<dbReference type="PROSITE" id="PS00122">
    <property type="entry name" value="CARBOXYLESTERASE_B_1"/>
    <property type="match status" value="1"/>
</dbReference>
<dbReference type="InterPro" id="IPR050309">
    <property type="entry name" value="Type-B_Carboxylest/Lipase"/>
</dbReference>
<dbReference type="InterPro" id="IPR029058">
    <property type="entry name" value="AB_hydrolase_fold"/>
</dbReference>
<protein>
    <recommendedName>
        <fullName evidence="3">Carboxylic ester hydrolase</fullName>
        <ecNumber evidence="3">3.1.1.-</ecNumber>
    </recommendedName>
</protein>
<evidence type="ECO:0000313" key="6">
    <source>
        <dbReference type="Proteomes" id="UP000215127"/>
    </source>
</evidence>
<accession>A0A1X7RH29</accession>
<dbReference type="Proteomes" id="UP000215127">
    <property type="component" value="Chromosome 1"/>
</dbReference>
<reference evidence="5 6" key="1">
    <citation type="submission" date="2016-06" db="EMBL/GenBank/DDBJ databases">
        <authorList>
            <person name="Kjaerup R.B."/>
            <person name="Dalgaard T.S."/>
            <person name="Juul-Madsen H.R."/>
        </authorList>
    </citation>
    <scope>NUCLEOTIDE SEQUENCE [LARGE SCALE GENOMIC DNA]</scope>
</reference>
<feature type="domain" description="Carboxylesterase type B" evidence="4">
    <location>
        <begin position="32"/>
        <end position="540"/>
    </location>
</feature>
<dbReference type="Gene3D" id="3.40.50.1820">
    <property type="entry name" value="alpha/beta hydrolase"/>
    <property type="match status" value="1"/>
</dbReference>
<dbReference type="SUPFAM" id="SSF53474">
    <property type="entry name" value="alpha/beta-Hydrolases"/>
    <property type="match status" value="1"/>
</dbReference>
<dbReference type="EMBL" id="LT853692">
    <property type="protein sequence ID" value="SMQ46719.1"/>
    <property type="molecule type" value="Genomic_DNA"/>
</dbReference>
<dbReference type="Pfam" id="PF00135">
    <property type="entry name" value="COesterase"/>
    <property type="match status" value="1"/>
</dbReference>
<dbReference type="PANTHER" id="PTHR11559">
    <property type="entry name" value="CARBOXYLESTERASE"/>
    <property type="match status" value="1"/>
</dbReference>
<evidence type="ECO:0000313" key="5">
    <source>
        <dbReference type="EMBL" id="SMQ46719.1"/>
    </source>
</evidence>
<keyword evidence="3" id="KW-0732">Signal</keyword>
<feature type="chain" id="PRO_5011826166" description="Carboxylic ester hydrolase" evidence="3">
    <location>
        <begin position="23"/>
        <end position="567"/>
    </location>
</feature>
<evidence type="ECO:0000256" key="3">
    <source>
        <dbReference type="RuleBase" id="RU361235"/>
    </source>
</evidence>
<name>A0A1X7RH29_ZYMT9</name>
<dbReference type="InterPro" id="IPR019826">
    <property type="entry name" value="Carboxylesterase_B_AS"/>
</dbReference>
<proteinExistence type="inferred from homology"/>
<dbReference type="InterPro" id="IPR002018">
    <property type="entry name" value="CarbesteraseB"/>
</dbReference>
<organism evidence="5 6">
    <name type="scientific">Zymoseptoria tritici (strain ST99CH_3D7)</name>
    <dbReference type="NCBI Taxonomy" id="1276538"/>
    <lineage>
        <taxon>Eukaryota</taxon>
        <taxon>Fungi</taxon>
        <taxon>Dikarya</taxon>
        <taxon>Ascomycota</taxon>
        <taxon>Pezizomycotina</taxon>
        <taxon>Dothideomycetes</taxon>
        <taxon>Dothideomycetidae</taxon>
        <taxon>Mycosphaerellales</taxon>
        <taxon>Mycosphaerellaceae</taxon>
        <taxon>Zymoseptoria</taxon>
    </lineage>
</organism>
<dbReference type="AlphaFoldDB" id="A0A1X7RH29"/>
<comment type="similarity">
    <text evidence="1 3">Belongs to the type-B carboxylesterase/lipase family.</text>
</comment>
<dbReference type="STRING" id="1276538.A0A1X7RH29"/>
<keyword evidence="6" id="KW-1185">Reference proteome</keyword>
<keyword evidence="2 3" id="KW-0378">Hydrolase</keyword>
<sequence>MFNMMTFRKMCALAIRLATAFAAPSVDAPTVDLGYAKYYGNSNTTLGLKTFFGIPYAEPPIGDLRWRAPVPLSRNSTVKSTEAINATTVGPQCVQGRSAWLPQTDAPDPASEDCLLINVWAPLNPVADYLPVVVNLHGGGFIAGNGSQEPGQNLVPYSNGAIVYLSVQYRLGAYGFLPGSAIRDGGVLNAGLLDQRLALEWVQQNIHAFGGDPKQVTIWGGSAGGASVLYQLTWKGGETNPPFRSAIPEYLAVSSFKNETTQEAMYNTLLNAANCTSLDCLRGKTFEELRNVTQQSYLDAFDAGLYGYGDSYYQPVVDGSFIRDVPSQQLAHGNFSRVPILVDTDEFEGIGFTNFSVKTANDVKREFNRFFLNATPEFLDGLLDLYPLSEFGEAWLDSNNLFQSPVYEFGLVPLIAQYGAILEKNNTAGWANQAILGDFYIHCPARYVASAAFNQSLKVPIWKLRFNAGYFAHAAVGRYILGPTESPLIFNKTLSYIMKDWYLSFVINQDPNFPLPTRDNSSRPWFPQYGAESTVVHVNETSISYIADPDDSARCEYFQANVEITQN</sequence>
<feature type="signal peptide" evidence="3">
    <location>
        <begin position="1"/>
        <end position="22"/>
    </location>
</feature>
<gene>
    <name evidence="5" type="ORF">ZT3D7_G1865</name>
</gene>
<evidence type="ECO:0000256" key="1">
    <source>
        <dbReference type="ARBA" id="ARBA00005964"/>
    </source>
</evidence>
<dbReference type="GO" id="GO:0016787">
    <property type="term" value="F:hydrolase activity"/>
    <property type="evidence" value="ECO:0007669"/>
    <property type="project" value="UniProtKB-KW"/>
</dbReference>
<dbReference type="EC" id="3.1.1.-" evidence="3"/>
<evidence type="ECO:0000259" key="4">
    <source>
        <dbReference type="Pfam" id="PF00135"/>
    </source>
</evidence>